<sequence>MPAILTPALALRHLRQLSTDVRAAAVLAADGRVLAVDGAAEAALGEHARALAGLVEPGGELLVRLDRNGDHAGSALAIRAPAPGDDAAPGTLAVSTLVLAVGPHALLALLRHDAAVLLGDLGAEHVHDLSEHPEAAPPASLSSAEPLALWDASRRVQLLGRTDSAAATAIFAGLGLLGAGKS</sequence>
<proteinExistence type="predicted"/>
<comment type="caution">
    <text evidence="1">The sequence shown here is derived from an EMBL/GenBank/DDBJ whole genome shotgun (WGS) entry which is preliminary data.</text>
</comment>
<name>A0ABU4HL18_9ACTN</name>
<evidence type="ECO:0000313" key="2">
    <source>
        <dbReference type="Proteomes" id="UP001284601"/>
    </source>
</evidence>
<reference evidence="2" key="1">
    <citation type="submission" date="2023-07" db="EMBL/GenBank/DDBJ databases">
        <title>Conexibacter stalactiti sp. nov., isolated from stalactites in a lava cave and emended description of the genus Conexibacter.</title>
        <authorList>
            <person name="Lee S.D."/>
        </authorList>
    </citation>
    <scope>NUCLEOTIDE SEQUENCE [LARGE SCALE GENOMIC DNA]</scope>
    <source>
        <strain evidence="2">KCTC 39840</strain>
    </source>
</reference>
<dbReference type="RefSeq" id="WP_318596224.1">
    <property type="nucleotide sequence ID" value="NZ_JAWSTH010000010.1"/>
</dbReference>
<keyword evidence="2" id="KW-1185">Reference proteome</keyword>
<dbReference type="Proteomes" id="UP001284601">
    <property type="component" value="Unassembled WGS sequence"/>
</dbReference>
<evidence type="ECO:0008006" key="3">
    <source>
        <dbReference type="Google" id="ProtNLM"/>
    </source>
</evidence>
<accession>A0ABU4HL18</accession>
<gene>
    <name evidence="1" type="ORF">R7226_06460</name>
</gene>
<evidence type="ECO:0000313" key="1">
    <source>
        <dbReference type="EMBL" id="MDW5593967.1"/>
    </source>
</evidence>
<organism evidence="1 2">
    <name type="scientific">Conexibacter stalactiti</name>
    <dbReference type="NCBI Taxonomy" id="1940611"/>
    <lineage>
        <taxon>Bacteria</taxon>
        <taxon>Bacillati</taxon>
        <taxon>Actinomycetota</taxon>
        <taxon>Thermoleophilia</taxon>
        <taxon>Solirubrobacterales</taxon>
        <taxon>Conexibacteraceae</taxon>
        <taxon>Conexibacter</taxon>
    </lineage>
</organism>
<reference evidence="1 2" key="2">
    <citation type="submission" date="2023-10" db="EMBL/GenBank/DDBJ databases">
        <authorList>
            <person name="Han X.F."/>
        </authorList>
    </citation>
    <scope>NUCLEOTIDE SEQUENCE [LARGE SCALE GENOMIC DNA]</scope>
    <source>
        <strain evidence="1 2">KCTC 39840</strain>
    </source>
</reference>
<protein>
    <recommendedName>
        <fullName evidence="3">Roadblock/LAMTOR2 domain-containing protein</fullName>
    </recommendedName>
</protein>
<dbReference type="EMBL" id="JAWSTH010000010">
    <property type="protein sequence ID" value="MDW5593967.1"/>
    <property type="molecule type" value="Genomic_DNA"/>
</dbReference>